<dbReference type="EC" id="2.7.6.5" evidence="1"/>
<keyword evidence="1" id="KW-0418">Kinase</keyword>
<dbReference type="AlphaFoldDB" id="A0A377U0Z4"/>
<protein>
    <submittedName>
        <fullName evidence="1">GTP pyrophosphokinase</fullName>
        <ecNumber evidence="1">2.7.6.5</ecNumber>
    </submittedName>
</protein>
<dbReference type="GO" id="GO:0016301">
    <property type="term" value="F:kinase activity"/>
    <property type="evidence" value="ECO:0007669"/>
    <property type="project" value="UniProtKB-KW"/>
</dbReference>
<dbReference type="Proteomes" id="UP000254938">
    <property type="component" value="Unassembled WGS sequence"/>
</dbReference>
<keyword evidence="1" id="KW-0808">Transferase</keyword>
<evidence type="ECO:0000313" key="1">
    <source>
        <dbReference type="EMBL" id="STS84746.1"/>
    </source>
</evidence>
<organism evidence="1 2">
    <name type="scientific">Klebsiella pneumoniae</name>
    <dbReference type="NCBI Taxonomy" id="573"/>
    <lineage>
        <taxon>Bacteria</taxon>
        <taxon>Pseudomonadati</taxon>
        <taxon>Pseudomonadota</taxon>
        <taxon>Gammaproteobacteria</taxon>
        <taxon>Enterobacterales</taxon>
        <taxon>Enterobacteriaceae</taxon>
        <taxon>Klebsiella/Raoultella group</taxon>
        <taxon>Klebsiella</taxon>
        <taxon>Klebsiella pneumoniae complex</taxon>
    </lineage>
</organism>
<accession>A0A377U0Z4</accession>
<evidence type="ECO:0000313" key="2">
    <source>
        <dbReference type="Proteomes" id="UP000254938"/>
    </source>
</evidence>
<reference evidence="1 2" key="1">
    <citation type="submission" date="2018-06" db="EMBL/GenBank/DDBJ databases">
        <authorList>
            <consortium name="Pathogen Informatics"/>
            <person name="Doyle S."/>
        </authorList>
    </citation>
    <scope>NUCLEOTIDE SEQUENCE [LARGE SCALE GENOMIC DNA]</scope>
    <source>
        <strain evidence="1 2">NCTC9140</strain>
    </source>
</reference>
<dbReference type="EMBL" id="UGKQ01000007">
    <property type="protein sequence ID" value="STS84746.1"/>
    <property type="molecule type" value="Genomic_DNA"/>
</dbReference>
<dbReference type="GO" id="GO:0008728">
    <property type="term" value="F:GTP diphosphokinase activity"/>
    <property type="evidence" value="ECO:0007669"/>
    <property type="project" value="UniProtKB-EC"/>
</dbReference>
<gene>
    <name evidence="1" type="primary">relA_4</name>
    <name evidence="1" type="ORF">NCTC9140_06558</name>
</gene>
<name>A0A377U0Z4_KLEPN</name>
<proteinExistence type="predicted"/>
<sequence length="68" mass="7841">MVAVRSAHLNKAGEFDPKKWIASLGISSQQSCERLAETWDYCREKTQGHPQADLLLWRASKWWRSSPP</sequence>